<feature type="region of interest" description="Disordered" evidence="1">
    <location>
        <begin position="118"/>
        <end position="195"/>
    </location>
</feature>
<dbReference type="KEGG" id="ptkz:JDV02_001334"/>
<accession>A0A9Q8V6H5</accession>
<feature type="region of interest" description="Disordered" evidence="1">
    <location>
        <begin position="517"/>
        <end position="541"/>
    </location>
</feature>
<feature type="region of interest" description="Disordered" evidence="1">
    <location>
        <begin position="359"/>
        <end position="397"/>
    </location>
</feature>
<feature type="compositionally biased region" description="Basic and acidic residues" evidence="1">
    <location>
        <begin position="722"/>
        <end position="736"/>
    </location>
</feature>
<dbReference type="AlphaFoldDB" id="A0A9Q8V6H5"/>
<feature type="region of interest" description="Disordered" evidence="1">
    <location>
        <begin position="613"/>
        <end position="638"/>
    </location>
</feature>
<feature type="region of interest" description="Disordered" evidence="1">
    <location>
        <begin position="718"/>
        <end position="739"/>
    </location>
</feature>
<sequence length="770" mass="85192">MTRRSESSSGKAETNESHRFSPLTGAPVVRETNNNSMNKVKRWLKQVQHSRGAAEPERPYQGGPSNTKERVWRPHSLPVRPFEAEEMEMRERSPGLCVDDSPLPSVSSHISDEGVVHIEGPQPTVSDVVDHPRQTNWACSDSDQPRIDPFRKRSRRKTRQDRYDSGKDKSATRKSIRSDNKSKSHRKRSLRSGREVMDNFVTDAVATQRLTMKPNLSSGLFLNGRGATLGDLKFNGVHILGRDWAGGDWEARKSRPQTEDERRIEKDMQGDSDFFANIPPRETKVLRMAGPMTKRPRSDSTVVVIGSDRADALEDDQTLREGAIEPRQSASKCLSLVTKGTMKRGLGCTGTPAYREHPGLSHRSCAAHSQSQSSSSSSSDNNEIKPVNSHSKITIQGEVDKSVTQPRAHFENQMSPNKVSQQYEQRSRYADAGVQTSTYRDTGTMVSPGSTPLYGRLVLPLASSLSDLPVPRENDSLRARLAVALEPSHSVGPSRQGVYQAVPSPQGGAIEATRCFKAGNEPSEPGHAGQTNQASPMDGDGFETRLVQRTSCTDENHAPTSNNMITSPLVSEACRPFKFSHSGPMVQPCIYGVEALQESIPPMASFESGPFLGSPGSMPAPAASLHEPASTSGIPQERPQSAGLLNVGDEEKIHDFIARVEKEMLESTFADSSVYLEDGAGSPVQFLDRDTIDTQIHANRWATDLEDIADIDPFSHSGFAPHVREDGRHLESSTNERRRRPLRDKLPRSWVARGYDELEMMRFWRPNVYQ</sequence>
<evidence type="ECO:0000256" key="1">
    <source>
        <dbReference type="SAM" id="MobiDB-lite"/>
    </source>
</evidence>
<dbReference type="OrthoDB" id="2537141at2759"/>
<dbReference type="RefSeq" id="XP_047838214.1">
    <property type="nucleotide sequence ID" value="XM_047982252.1"/>
</dbReference>
<dbReference type="Proteomes" id="UP000829364">
    <property type="component" value="Chromosome 1"/>
</dbReference>
<feature type="region of interest" description="Disordered" evidence="1">
    <location>
        <begin position="1"/>
        <end position="74"/>
    </location>
</feature>
<evidence type="ECO:0000313" key="3">
    <source>
        <dbReference type="Proteomes" id="UP000829364"/>
    </source>
</evidence>
<feature type="compositionally biased region" description="Basic and acidic residues" evidence="1">
    <location>
        <begin position="160"/>
        <end position="182"/>
    </location>
</feature>
<proteinExistence type="predicted"/>
<name>A0A9Q8V6H5_9HYPO</name>
<organism evidence="2 3">
    <name type="scientific">Purpureocillium takamizusanense</name>
    <dbReference type="NCBI Taxonomy" id="2060973"/>
    <lineage>
        <taxon>Eukaryota</taxon>
        <taxon>Fungi</taxon>
        <taxon>Dikarya</taxon>
        <taxon>Ascomycota</taxon>
        <taxon>Pezizomycotina</taxon>
        <taxon>Sordariomycetes</taxon>
        <taxon>Hypocreomycetidae</taxon>
        <taxon>Hypocreales</taxon>
        <taxon>Ophiocordycipitaceae</taxon>
        <taxon>Purpureocillium</taxon>
    </lineage>
</organism>
<evidence type="ECO:0000313" key="2">
    <source>
        <dbReference type="EMBL" id="UNI14733.1"/>
    </source>
</evidence>
<keyword evidence="3" id="KW-1185">Reference proteome</keyword>
<gene>
    <name evidence="2" type="ORF">JDV02_001334</name>
</gene>
<feature type="compositionally biased region" description="Low complexity" evidence="1">
    <location>
        <begin position="369"/>
        <end position="379"/>
    </location>
</feature>
<feature type="region of interest" description="Disordered" evidence="1">
    <location>
        <begin position="90"/>
        <end position="109"/>
    </location>
</feature>
<dbReference type="EMBL" id="CP086354">
    <property type="protein sequence ID" value="UNI14733.1"/>
    <property type="molecule type" value="Genomic_DNA"/>
</dbReference>
<dbReference type="GeneID" id="72063297"/>
<reference evidence="2" key="1">
    <citation type="submission" date="2021-11" db="EMBL/GenBank/DDBJ databases">
        <title>Purpureocillium_takamizusanense_genome.</title>
        <authorList>
            <person name="Nguyen N.-H."/>
        </authorList>
    </citation>
    <scope>NUCLEOTIDE SEQUENCE</scope>
    <source>
        <strain evidence="2">PT3</strain>
    </source>
</reference>
<protein>
    <submittedName>
        <fullName evidence="2">Uncharacterized protein</fullName>
    </submittedName>
</protein>